<feature type="signal peptide" evidence="1">
    <location>
        <begin position="1"/>
        <end position="29"/>
    </location>
</feature>
<feature type="chain" id="PRO_5025455848" evidence="1">
    <location>
        <begin position="30"/>
        <end position="128"/>
    </location>
</feature>
<sequence>MCRRRLEHCSVCPIALLLHFCVWPDSVDSYGTLPDSSDDLSSVTRCLGLTLGSGSLRVCSRPRYLGTVFRRHSAFEQGMCRSVLCRVCLNSVPGFEDLFILFVFFFCKQIVVRLHCIMQKHRLHATNF</sequence>
<name>A0A6B0UQG9_IXORI</name>
<keyword evidence="1" id="KW-0732">Signal</keyword>
<accession>A0A6B0UQG9</accession>
<dbReference type="AlphaFoldDB" id="A0A6B0UQG9"/>
<dbReference type="EMBL" id="GIFC01009936">
    <property type="protein sequence ID" value="MXU92019.1"/>
    <property type="molecule type" value="Transcribed_RNA"/>
</dbReference>
<proteinExistence type="predicted"/>
<organism evidence="2">
    <name type="scientific">Ixodes ricinus</name>
    <name type="common">Common tick</name>
    <name type="synonym">Acarus ricinus</name>
    <dbReference type="NCBI Taxonomy" id="34613"/>
    <lineage>
        <taxon>Eukaryota</taxon>
        <taxon>Metazoa</taxon>
        <taxon>Ecdysozoa</taxon>
        <taxon>Arthropoda</taxon>
        <taxon>Chelicerata</taxon>
        <taxon>Arachnida</taxon>
        <taxon>Acari</taxon>
        <taxon>Parasitiformes</taxon>
        <taxon>Ixodida</taxon>
        <taxon>Ixodoidea</taxon>
        <taxon>Ixodidae</taxon>
        <taxon>Ixodinae</taxon>
        <taxon>Ixodes</taxon>
    </lineage>
</organism>
<evidence type="ECO:0000256" key="1">
    <source>
        <dbReference type="SAM" id="SignalP"/>
    </source>
</evidence>
<evidence type="ECO:0000313" key="2">
    <source>
        <dbReference type="EMBL" id="MXU92019.1"/>
    </source>
</evidence>
<protein>
    <submittedName>
        <fullName evidence="2">Putative secreted protein</fullName>
    </submittedName>
</protein>
<reference evidence="2" key="1">
    <citation type="submission" date="2019-12" db="EMBL/GenBank/DDBJ databases">
        <title>An insight into the sialome of adult female Ixodes ricinus ticks feeding for 6 days.</title>
        <authorList>
            <person name="Perner J."/>
            <person name="Ribeiro J.M.C."/>
        </authorList>
    </citation>
    <scope>NUCLEOTIDE SEQUENCE</scope>
    <source>
        <strain evidence="2">Semi-engorged</strain>
        <tissue evidence="2">Salivary glands</tissue>
    </source>
</reference>